<protein>
    <submittedName>
        <fullName evidence="2">Uncharacterized protein</fullName>
    </submittedName>
</protein>
<evidence type="ECO:0000256" key="1">
    <source>
        <dbReference type="SAM" id="MobiDB-lite"/>
    </source>
</evidence>
<comment type="caution">
    <text evidence="2">The sequence shown here is derived from an EMBL/GenBank/DDBJ whole genome shotgun (WGS) entry which is preliminary data.</text>
</comment>
<reference evidence="2 3" key="1">
    <citation type="submission" date="2023-03" db="EMBL/GenBank/DDBJ databases">
        <title>High recombination rates correlate with genetic variation in Cardiocondyla obscurior ants.</title>
        <authorList>
            <person name="Errbii M."/>
        </authorList>
    </citation>
    <scope>NUCLEOTIDE SEQUENCE [LARGE SCALE GENOMIC DNA]</scope>
    <source>
        <strain evidence="2">Alpha-2009</strain>
        <tissue evidence="2">Whole body</tissue>
    </source>
</reference>
<proteinExistence type="predicted"/>
<gene>
    <name evidence="2" type="ORF">PUN28_008262</name>
</gene>
<dbReference type="EMBL" id="JADYXP020000007">
    <property type="protein sequence ID" value="KAL0120436.1"/>
    <property type="molecule type" value="Genomic_DNA"/>
</dbReference>
<sequence length="124" mass="14482">MENRPKRNINKPSRYETTSSDEAPRKKTTTTKPAHTTGMIDEDIEQIRTMLSSERNTNIIETQTQTTQLNNSSSNLLYYIQFYTPITYTNNTLHKSPNTETYHSLYTTQPNQNELHNTNPTYFE</sequence>
<evidence type="ECO:0000313" key="2">
    <source>
        <dbReference type="EMBL" id="KAL0120436.1"/>
    </source>
</evidence>
<dbReference type="Proteomes" id="UP001430953">
    <property type="component" value="Unassembled WGS sequence"/>
</dbReference>
<feature type="region of interest" description="Disordered" evidence="1">
    <location>
        <begin position="1"/>
        <end position="40"/>
    </location>
</feature>
<keyword evidence="3" id="KW-1185">Reference proteome</keyword>
<name>A0AAW2G311_9HYME</name>
<accession>A0AAW2G311</accession>
<evidence type="ECO:0000313" key="3">
    <source>
        <dbReference type="Proteomes" id="UP001430953"/>
    </source>
</evidence>
<dbReference type="AlphaFoldDB" id="A0AAW2G311"/>
<organism evidence="2 3">
    <name type="scientific">Cardiocondyla obscurior</name>
    <dbReference type="NCBI Taxonomy" id="286306"/>
    <lineage>
        <taxon>Eukaryota</taxon>
        <taxon>Metazoa</taxon>
        <taxon>Ecdysozoa</taxon>
        <taxon>Arthropoda</taxon>
        <taxon>Hexapoda</taxon>
        <taxon>Insecta</taxon>
        <taxon>Pterygota</taxon>
        <taxon>Neoptera</taxon>
        <taxon>Endopterygota</taxon>
        <taxon>Hymenoptera</taxon>
        <taxon>Apocrita</taxon>
        <taxon>Aculeata</taxon>
        <taxon>Formicoidea</taxon>
        <taxon>Formicidae</taxon>
        <taxon>Myrmicinae</taxon>
        <taxon>Cardiocondyla</taxon>
    </lineage>
</organism>